<comment type="caution">
    <text evidence="2">The sequence shown here is derived from an EMBL/GenBank/DDBJ whole genome shotgun (WGS) entry which is preliminary data.</text>
</comment>
<dbReference type="Pfam" id="PF00535">
    <property type="entry name" value="Glycos_transf_2"/>
    <property type="match status" value="2"/>
</dbReference>
<dbReference type="Proteomes" id="UP000305654">
    <property type="component" value="Unassembled WGS sequence"/>
</dbReference>
<evidence type="ECO:0000313" key="2">
    <source>
        <dbReference type="EMBL" id="TLU73944.1"/>
    </source>
</evidence>
<dbReference type="OrthoDB" id="9783791at2"/>
<dbReference type="CDD" id="cd04186">
    <property type="entry name" value="GT_2_like_c"/>
    <property type="match status" value="1"/>
</dbReference>
<reference evidence="2 3" key="1">
    <citation type="submission" date="2019-05" db="EMBL/GenBank/DDBJ databases">
        <authorList>
            <person name="Pankratov T."/>
            <person name="Grouzdev D."/>
        </authorList>
    </citation>
    <scope>NUCLEOTIDE SEQUENCE [LARGE SCALE GENOMIC DNA]</scope>
    <source>
        <strain evidence="2 3">KEBCLARHB70R</strain>
    </source>
</reference>
<feature type="domain" description="Glycosyltransferase 2-like" evidence="1">
    <location>
        <begin position="577"/>
        <end position="755"/>
    </location>
</feature>
<dbReference type="AlphaFoldDB" id="A0A5R9J8J3"/>
<proteinExistence type="predicted"/>
<keyword evidence="2" id="KW-0808">Transferase</keyword>
<feature type="domain" description="Glycosyltransferase 2-like" evidence="1">
    <location>
        <begin position="319"/>
        <end position="445"/>
    </location>
</feature>
<dbReference type="GO" id="GO:0016757">
    <property type="term" value="F:glycosyltransferase activity"/>
    <property type="evidence" value="ECO:0007669"/>
    <property type="project" value="UniProtKB-KW"/>
</dbReference>
<dbReference type="SUPFAM" id="SSF53448">
    <property type="entry name" value="Nucleotide-diphospho-sugar transferases"/>
    <property type="match status" value="2"/>
</dbReference>
<dbReference type="InterPro" id="IPR001173">
    <property type="entry name" value="Glyco_trans_2-like"/>
</dbReference>
<dbReference type="Gene3D" id="3.90.550.10">
    <property type="entry name" value="Spore Coat Polysaccharide Biosynthesis Protein SpsA, Chain A"/>
    <property type="match status" value="2"/>
</dbReference>
<keyword evidence="3" id="KW-1185">Reference proteome</keyword>
<organism evidence="2 3">
    <name type="scientific">Lichenicoccus roseus</name>
    <dbReference type="NCBI Taxonomy" id="2683649"/>
    <lineage>
        <taxon>Bacteria</taxon>
        <taxon>Pseudomonadati</taxon>
        <taxon>Pseudomonadota</taxon>
        <taxon>Alphaproteobacteria</taxon>
        <taxon>Acetobacterales</taxon>
        <taxon>Acetobacteraceae</taxon>
        <taxon>Lichenicoccus</taxon>
    </lineage>
</organism>
<dbReference type="PANTHER" id="PTHR43179:SF7">
    <property type="entry name" value="RHAMNOSYLTRANSFERASE WBBL"/>
    <property type="match status" value="1"/>
</dbReference>
<dbReference type="InterPro" id="IPR029044">
    <property type="entry name" value="Nucleotide-diphossugar_trans"/>
</dbReference>
<dbReference type="EMBL" id="VCDI01000001">
    <property type="protein sequence ID" value="TLU73944.1"/>
    <property type="molecule type" value="Genomic_DNA"/>
</dbReference>
<evidence type="ECO:0000313" key="3">
    <source>
        <dbReference type="Proteomes" id="UP000305654"/>
    </source>
</evidence>
<evidence type="ECO:0000259" key="1">
    <source>
        <dbReference type="Pfam" id="PF00535"/>
    </source>
</evidence>
<gene>
    <name evidence="2" type="ORF">FE263_01625</name>
</gene>
<sequence length="858" mass="94558">MVADTARATGKADGGPGRARGGFGGYFDRYEAAQASGWATDLQAAQRIVVLSVLVDGEVVDQVLCDGVREDVRAALGLTSARVGFSYDIPARYFTATPHVLSFRLPDGGVLSYMGAGGVGSLAPSLAFTEPQRADLRGHLDGMAHNILRGWTLRPLGPDGATTAAGTVLITCDDVRIGLARADRMRGDVGAANDSDPCCGFEFVVPPDLRGGGPRRYRAFALPGMLELAGSPLLTTTVSDLHEVRLRTLAAGMGRLQSELARMRSELDLLLPSEGYHLEDFDRWARSYYDTLRARVVAGRALAASAGGEACATPLVSVLLPTWRPYVPDFVAAVESVIAQTYDRWELVIVDDGSKSDELTACIEAFCRQDPRIRCIRRSRNVGIARATSLAMQSARGQWTAFFDHDDLLVDVALEVMVRAAATTGALLLYSDEDKIDRGGTYREPNFKPDWNYRYLLGCNYVCHLTMVDTATMLRVGPLRREYDGAQDHDFVLRCSEILPPGRIHHVPELLYHWRITPNSTAASVSNKQYAVEAGVRCVADHLLRTGHPAQVDAIDRLSIYRVEWAPDSTGPLPAISVIVPFRDQIAITRACVLSLLRHTEYETYELVLVDNWSTAPELQEFLAEMRSEPRVRVLRIEEGFNYARLNNLAVAGSDARYFVFLNNDVRISDPRWLHRMLGEITAGSDVGIVGAKLLYPDRTVQHAGVLVGMHGVAAHPHLGLPGSEYGYVGRARLSQELMAVTGACMMVRAALFREIGGFDEVGLPVAYNDVDLCLKAHERGWRVVWCAEVLAEHLESLSRGSDLRPEQEARFFRERQVMLERWGDRAFFRQDPFYNPSLSSTGRLFYTLADPAGRAPI</sequence>
<accession>A0A5R9J8J3</accession>
<dbReference type="PANTHER" id="PTHR43179">
    <property type="entry name" value="RHAMNOSYLTRANSFERASE WBBL"/>
    <property type="match status" value="1"/>
</dbReference>
<protein>
    <submittedName>
        <fullName evidence="2">Glycosyltransferase</fullName>
    </submittedName>
</protein>
<name>A0A5R9J8J3_9PROT</name>